<dbReference type="SUPFAM" id="SSF52833">
    <property type="entry name" value="Thioredoxin-like"/>
    <property type="match status" value="1"/>
</dbReference>
<organism evidence="2 3">
    <name type="scientific">Acer saccharum</name>
    <name type="common">Sugar maple</name>
    <dbReference type="NCBI Taxonomy" id="4024"/>
    <lineage>
        <taxon>Eukaryota</taxon>
        <taxon>Viridiplantae</taxon>
        <taxon>Streptophyta</taxon>
        <taxon>Embryophyta</taxon>
        <taxon>Tracheophyta</taxon>
        <taxon>Spermatophyta</taxon>
        <taxon>Magnoliopsida</taxon>
        <taxon>eudicotyledons</taxon>
        <taxon>Gunneridae</taxon>
        <taxon>Pentapetalae</taxon>
        <taxon>rosids</taxon>
        <taxon>malvids</taxon>
        <taxon>Sapindales</taxon>
        <taxon>Sapindaceae</taxon>
        <taxon>Hippocastanoideae</taxon>
        <taxon>Acereae</taxon>
        <taxon>Acer</taxon>
    </lineage>
</organism>
<dbReference type="GO" id="GO:0005759">
    <property type="term" value="C:mitochondrial matrix"/>
    <property type="evidence" value="ECO:0007669"/>
    <property type="project" value="TreeGrafter"/>
</dbReference>
<proteinExistence type="predicted"/>
<dbReference type="InterPro" id="IPR004480">
    <property type="entry name" value="Monothiol_GRX-rel"/>
</dbReference>
<name>A0AA39VYV7_ACESA</name>
<dbReference type="Proteomes" id="UP001168877">
    <property type="component" value="Unassembled WGS sequence"/>
</dbReference>
<evidence type="ECO:0000256" key="1">
    <source>
        <dbReference type="ARBA" id="ARBA00023284"/>
    </source>
</evidence>
<dbReference type="PANTHER" id="PTHR10293">
    <property type="entry name" value="GLUTAREDOXIN FAMILY MEMBER"/>
    <property type="match status" value="1"/>
</dbReference>
<evidence type="ECO:0000313" key="2">
    <source>
        <dbReference type="EMBL" id="KAK0595706.1"/>
    </source>
</evidence>
<dbReference type="PANTHER" id="PTHR10293:SF16">
    <property type="entry name" value="GLUTAREDOXIN-RELATED PROTEIN 5, MITOCHONDRIAL"/>
    <property type="match status" value="1"/>
</dbReference>
<sequence>MHDVLCDMAHWLARKHGNEILVKEHTGLIKSQEIGKWKEAVRVSLFGGSTRFLIETPVVSMSQNHFCYGFHTDDITSSWPTFPQIFIKGEFIGGSDIILNMHQNGELKEKLKDIAASVEKSE</sequence>
<dbReference type="InterPro" id="IPR036249">
    <property type="entry name" value="Thioredoxin-like_sf"/>
</dbReference>
<reference evidence="2" key="1">
    <citation type="journal article" date="2022" name="Plant J.">
        <title>Strategies of tolerance reflected in two North American maple genomes.</title>
        <authorList>
            <person name="McEvoy S.L."/>
            <person name="Sezen U.U."/>
            <person name="Trouern-Trend A."/>
            <person name="McMahon S.M."/>
            <person name="Schaberg P.G."/>
            <person name="Yang J."/>
            <person name="Wegrzyn J.L."/>
            <person name="Swenson N.G."/>
        </authorList>
    </citation>
    <scope>NUCLEOTIDE SEQUENCE</scope>
    <source>
        <strain evidence="2">NS2018</strain>
    </source>
</reference>
<accession>A0AA39VYV7</accession>
<protein>
    <recommendedName>
        <fullName evidence="4">Glutaredoxin</fullName>
    </recommendedName>
</protein>
<evidence type="ECO:0000313" key="3">
    <source>
        <dbReference type="Proteomes" id="UP001168877"/>
    </source>
</evidence>
<dbReference type="PROSITE" id="PS51354">
    <property type="entry name" value="GLUTAREDOXIN_2"/>
    <property type="match status" value="1"/>
</dbReference>
<dbReference type="Gene3D" id="3.40.30.10">
    <property type="entry name" value="Glutaredoxin"/>
    <property type="match status" value="1"/>
</dbReference>
<dbReference type="AlphaFoldDB" id="A0AA39VYV7"/>
<comment type="caution">
    <text evidence="2">The sequence shown here is derived from an EMBL/GenBank/DDBJ whole genome shotgun (WGS) entry which is preliminary data.</text>
</comment>
<keyword evidence="3" id="KW-1185">Reference proteome</keyword>
<evidence type="ECO:0008006" key="4">
    <source>
        <dbReference type="Google" id="ProtNLM"/>
    </source>
</evidence>
<reference evidence="2" key="2">
    <citation type="submission" date="2023-06" db="EMBL/GenBank/DDBJ databases">
        <authorList>
            <person name="Swenson N.G."/>
            <person name="Wegrzyn J.L."/>
            <person name="Mcevoy S.L."/>
        </authorList>
    </citation>
    <scope>NUCLEOTIDE SEQUENCE</scope>
    <source>
        <strain evidence="2">NS2018</strain>
        <tissue evidence="2">Leaf</tissue>
    </source>
</reference>
<dbReference type="EMBL" id="JAUESC010000004">
    <property type="protein sequence ID" value="KAK0595706.1"/>
    <property type="molecule type" value="Genomic_DNA"/>
</dbReference>
<gene>
    <name evidence="2" type="ORF">LWI29_009231</name>
</gene>
<keyword evidence="1" id="KW-0676">Redox-active center</keyword>